<evidence type="ECO:0008006" key="4">
    <source>
        <dbReference type="Google" id="ProtNLM"/>
    </source>
</evidence>
<proteinExistence type="predicted"/>
<organism evidence="2 3">
    <name type="scientific">Phytophthora nicotianae P10297</name>
    <dbReference type="NCBI Taxonomy" id="1317064"/>
    <lineage>
        <taxon>Eukaryota</taxon>
        <taxon>Sar</taxon>
        <taxon>Stramenopiles</taxon>
        <taxon>Oomycota</taxon>
        <taxon>Peronosporomycetes</taxon>
        <taxon>Peronosporales</taxon>
        <taxon>Peronosporaceae</taxon>
        <taxon>Phytophthora</taxon>
    </lineage>
</organism>
<gene>
    <name evidence="2" type="ORF">F442_01998</name>
</gene>
<dbReference type="AlphaFoldDB" id="W3A1I8"/>
<protein>
    <recommendedName>
        <fullName evidence="4">SET domain-containing protein</fullName>
    </recommendedName>
</protein>
<dbReference type="Proteomes" id="UP000018948">
    <property type="component" value="Unassembled WGS sequence"/>
</dbReference>
<accession>W3A1I8</accession>
<comment type="caution">
    <text evidence="2">The sequence shown here is derived from an EMBL/GenBank/DDBJ whole genome shotgun (WGS) entry which is preliminary data.</text>
</comment>
<reference evidence="2 3" key="1">
    <citation type="submission" date="2013-11" db="EMBL/GenBank/DDBJ databases">
        <title>The Genome Sequence of Phytophthora parasitica P10297.</title>
        <authorList>
            <consortium name="The Broad Institute Genomics Platform"/>
            <person name="Russ C."/>
            <person name="Tyler B."/>
            <person name="Panabieres F."/>
            <person name="Shan W."/>
            <person name="Tripathy S."/>
            <person name="Grunwald N."/>
            <person name="Machado M."/>
            <person name="Johnson C.S."/>
            <person name="Walker B."/>
            <person name="Young S.K."/>
            <person name="Zeng Q."/>
            <person name="Gargeya S."/>
            <person name="Fitzgerald M."/>
            <person name="Haas B."/>
            <person name="Abouelleil A."/>
            <person name="Allen A.W."/>
            <person name="Alvarado L."/>
            <person name="Arachchi H.M."/>
            <person name="Berlin A.M."/>
            <person name="Chapman S.B."/>
            <person name="Gainer-Dewar J."/>
            <person name="Goldberg J."/>
            <person name="Griggs A."/>
            <person name="Gujja S."/>
            <person name="Hansen M."/>
            <person name="Howarth C."/>
            <person name="Imamovic A."/>
            <person name="Ireland A."/>
            <person name="Larimer J."/>
            <person name="McCowan C."/>
            <person name="Murphy C."/>
            <person name="Pearson M."/>
            <person name="Poon T.W."/>
            <person name="Priest M."/>
            <person name="Roberts A."/>
            <person name="Saif S."/>
            <person name="Shea T."/>
            <person name="Sisk P."/>
            <person name="Sykes S."/>
            <person name="Wortman J."/>
            <person name="Nusbaum C."/>
            <person name="Birren B."/>
        </authorList>
    </citation>
    <scope>NUCLEOTIDE SEQUENCE [LARGE SCALE GENOMIC DNA]</scope>
    <source>
        <strain evidence="2 3">P10297</strain>
    </source>
</reference>
<feature type="compositionally biased region" description="Acidic residues" evidence="1">
    <location>
        <begin position="56"/>
        <end position="65"/>
    </location>
</feature>
<name>W3A1I8_PHYNI</name>
<feature type="region of interest" description="Disordered" evidence="1">
    <location>
        <begin position="46"/>
        <end position="65"/>
    </location>
</feature>
<evidence type="ECO:0000313" key="3">
    <source>
        <dbReference type="Proteomes" id="UP000018948"/>
    </source>
</evidence>
<evidence type="ECO:0000256" key="1">
    <source>
        <dbReference type="SAM" id="MobiDB-lite"/>
    </source>
</evidence>
<dbReference type="EMBL" id="ANIY01000390">
    <property type="protein sequence ID" value="ETP53095.1"/>
    <property type="molecule type" value="Genomic_DNA"/>
</dbReference>
<feature type="compositionally biased region" description="Low complexity" evidence="1">
    <location>
        <begin position="46"/>
        <end position="55"/>
    </location>
</feature>
<evidence type="ECO:0000313" key="2">
    <source>
        <dbReference type="EMBL" id="ETP53095.1"/>
    </source>
</evidence>
<sequence length="100" mass="11291">MKQRPEKPSYPVCVAINAEDLGGLMRFLNHSCRPVTEFVSDSVWEPVSEGSSAESSAEEVQDGLSDEEFLDEFAEDRSINLCDEDFHDKVVGLIQRDKWP</sequence>